<protein>
    <submittedName>
        <fullName evidence="2">Membrane-associated HD superfamily phosphohydrolase</fullName>
    </submittedName>
</protein>
<evidence type="ECO:0000313" key="2">
    <source>
        <dbReference type="EMBL" id="NYJ79291.1"/>
    </source>
</evidence>
<sequence>MRRRARLRLAQLLTDVLSPSPLIAVLLVQVAVLTDPLWWWASLIAVTFLAVVPWAIILVLVRRGAATDRYVRHRSQRHLVYALALGSMLLGTALLLIIPTTVDVRLAAGLGVGTLLAVMVVNTRVKISVHAILAALTGLVVPAGLPGDTWWALGAACWMLVCWARLVLQRHSALEVMLGSLLGVGVGAAFLTWAPHYPG</sequence>
<keyword evidence="1" id="KW-0812">Transmembrane</keyword>
<dbReference type="GO" id="GO:0016787">
    <property type="term" value="F:hydrolase activity"/>
    <property type="evidence" value="ECO:0007669"/>
    <property type="project" value="UniProtKB-KW"/>
</dbReference>
<evidence type="ECO:0000313" key="3">
    <source>
        <dbReference type="Proteomes" id="UP000535437"/>
    </source>
</evidence>
<keyword evidence="3" id="KW-1185">Reference proteome</keyword>
<organism evidence="2 3">
    <name type="scientific">Nesterenkonia xinjiangensis</name>
    <dbReference type="NCBI Taxonomy" id="225327"/>
    <lineage>
        <taxon>Bacteria</taxon>
        <taxon>Bacillati</taxon>
        <taxon>Actinomycetota</taxon>
        <taxon>Actinomycetes</taxon>
        <taxon>Micrococcales</taxon>
        <taxon>Micrococcaceae</taxon>
        <taxon>Nesterenkonia</taxon>
    </lineage>
</organism>
<comment type="caution">
    <text evidence="2">The sequence shown here is derived from an EMBL/GenBank/DDBJ whole genome shotgun (WGS) entry which is preliminary data.</text>
</comment>
<feature type="transmembrane region" description="Helical" evidence="1">
    <location>
        <begin position="104"/>
        <end position="121"/>
    </location>
</feature>
<keyword evidence="1" id="KW-1133">Transmembrane helix</keyword>
<feature type="transmembrane region" description="Helical" evidence="1">
    <location>
        <begin position="12"/>
        <end position="32"/>
    </location>
</feature>
<keyword evidence="2" id="KW-0378">Hydrolase</keyword>
<dbReference type="Proteomes" id="UP000535437">
    <property type="component" value="Unassembled WGS sequence"/>
</dbReference>
<feature type="transmembrane region" description="Helical" evidence="1">
    <location>
        <begin position="151"/>
        <end position="168"/>
    </location>
</feature>
<feature type="transmembrane region" description="Helical" evidence="1">
    <location>
        <begin position="128"/>
        <end position="145"/>
    </location>
</feature>
<dbReference type="EMBL" id="JACCFY010000001">
    <property type="protein sequence ID" value="NYJ79291.1"/>
    <property type="molecule type" value="Genomic_DNA"/>
</dbReference>
<dbReference type="AlphaFoldDB" id="A0A7Z0GQ77"/>
<feature type="transmembrane region" description="Helical" evidence="1">
    <location>
        <begin position="38"/>
        <end position="59"/>
    </location>
</feature>
<evidence type="ECO:0000256" key="1">
    <source>
        <dbReference type="SAM" id="Phobius"/>
    </source>
</evidence>
<keyword evidence="1" id="KW-0472">Membrane</keyword>
<gene>
    <name evidence="2" type="ORF">HNR09_002702</name>
</gene>
<dbReference type="RefSeq" id="WP_179542528.1">
    <property type="nucleotide sequence ID" value="NZ_BAAALL010000001.1"/>
</dbReference>
<reference evidence="2 3" key="1">
    <citation type="submission" date="2020-07" db="EMBL/GenBank/DDBJ databases">
        <title>Sequencing the genomes of 1000 actinobacteria strains.</title>
        <authorList>
            <person name="Klenk H.-P."/>
        </authorList>
    </citation>
    <scope>NUCLEOTIDE SEQUENCE [LARGE SCALE GENOMIC DNA]</scope>
    <source>
        <strain evidence="2 3">DSM 15475</strain>
    </source>
</reference>
<proteinExistence type="predicted"/>
<accession>A0A7Z0GQ77</accession>
<name>A0A7Z0GQ77_9MICC</name>
<feature type="transmembrane region" description="Helical" evidence="1">
    <location>
        <begin position="79"/>
        <end position="98"/>
    </location>
</feature>
<feature type="transmembrane region" description="Helical" evidence="1">
    <location>
        <begin position="175"/>
        <end position="194"/>
    </location>
</feature>